<gene>
    <name evidence="1" type="ORF">KDD93_06660</name>
</gene>
<organism evidence="1 2">
    <name type="scientific">Campylobacter anatolicus</name>
    <dbReference type="NCBI Taxonomy" id="2829105"/>
    <lineage>
        <taxon>Bacteria</taxon>
        <taxon>Pseudomonadati</taxon>
        <taxon>Campylobacterota</taxon>
        <taxon>Epsilonproteobacteria</taxon>
        <taxon>Campylobacterales</taxon>
        <taxon>Campylobacteraceae</taxon>
        <taxon>Campylobacter</taxon>
    </lineage>
</organism>
<dbReference type="RefSeq" id="WP_212142182.1">
    <property type="nucleotide sequence ID" value="NZ_JAGSSW010000006.1"/>
</dbReference>
<proteinExistence type="predicted"/>
<name>A0ABS5HJ06_9BACT</name>
<sequence length="111" mass="13660">MRKQSKGLEFLRKQVDRKNEKSFINLLNENTKFDKKQFKKLIKFSLKINIDNANLKAKILDILYFTTFLFYCHAKKNDIYKIKNYKKVKDKFNEKYFHQIREIIQKFTKIK</sequence>
<evidence type="ECO:0000313" key="2">
    <source>
        <dbReference type="Proteomes" id="UP000682951"/>
    </source>
</evidence>
<protein>
    <submittedName>
        <fullName evidence="1">Uncharacterized protein</fullName>
    </submittedName>
</protein>
<accession>A0ABS5HJ06</accession>
<reference evidence="1 2" key="1">
    <citation type="submission" date="2021-04" db="EMBL/GenBank/DDBJ databases">
        <title>Molecular and phenotypic characterization and identification of bacterial isolates recovered from the Anatolian ground squirrels (Spermophilus xanthoprymnus) and which have the potential to form a new species in the Campylobacter genus.</title>
        <authorList>
            <person name="Aydin F."/>
            <person name="Abay S."/>
            <person name="Kayman T."/>
            <person name="Karakaya E."/>
            <person name="Mustak H.K."/>
            <person name="Mustak I.B."/>
            <person name="Bilgin N."/>
            <person name="Duzler A."/>
            <person name="Sahin O."/>
            <person name="Guran O."/>
            <person name="Saticioglu I.B."/>
        </authorList>
    </citation>
    <scope>NUCLEOTIDE SEQUENCE [LARGE SCALE GENOMIC DNA]</scope>
    <source>
        <strain evidence="2">faydin-G24</strain>
    </source>
</reference>
<comment type="caution">
    <text evidence="1">The sequence shown here is derived from an EMBL/GenBank/DDBJ whole genome shotgun (WGS) entry which is preliminary data.</text>
</comment>
<dbReference type="Proteomes" id="UP000682951">
    <property type="component" value="Unassembled WGS sequence"/>
</dbReference>
<keyword evidence="2" id="KW-1185">Reference proteome</keyword>
<evidence type="ECO:0000313" key="1">
    <source>
        <dbReference type="EMBL" id="MBR8464241.1"/>
    </source>
</evidence>
<dbReference type="EMBL" id="JAGSSW010000006">
    <property type="protein sequence ID" value="MBR8464241.1"/>
    <property type="molecule type" value="Genomic_DNA"/>
</dbReference>